<dbReference type="Proteomes" id="UP000278085">
    <property type="component" value="Unassembled WGS sequence"/>
</dbReference>
<name>A0A430HR65_9BURK</name>
<comment type="caution">
    <text evidence="1">The sequence shown here is derived from an EMBL/GenBank/DDBJ whole genome shotgun (WGS) entry which is preliminary data.</text>
</comment>
<dbReference type="AlphaFoldDB" id="A0A430HR65"/>
<dbReference type="RefSeq" id="WP_126073373.1">
    <property type="nucleotide sequence ID" value="NZ_CP051166.1"/>
</dbReference>
<evidence type="ECO:0000313" key="1">
    <source>
        <dbReference type="EMBL" id="RSZ60012.1"/>
    </source>
</evidence>
<evidence type="ECO:0000313" key="2">
    <source>
        <dbReference type="Proteomes" id="UP000278085"/>
    </source>
</evidence>
<gene>
    <name evidence="1" type="ORF">EJB06_07485</name>
</gene>
<organism evidence="1 2">
    <name type="scientific">Massilia atriviolacea</name>
    <dbReference type="NCBI Taxonomy" id="2495579"/>
    <lineage>
        <taxon>Bacteria</taxon>
        <taxon>Pseudomonadati</taxon>
        <taxon>Pseudomonadota</taxon>
        <taxon>Betaproteobacteria</taxon>
        <taxon>Burkholderiales</taxon>
        <taxon>Oxalobacteraceae</taxon>
        <taxon>Telluria group</taxon>
        <taxon>Massilia</taxon>
    </lineage>
</organism>
<protein>
    <submittedName>
        <fullName evidence="1">Uncharacterized protein</fullName>
    </submittedName>
</protein>
<accession>A0A430HR65</accession>
<sequence length="95" mass="10423">MSLDQIFDALGRADSAMQKQVRINELTNDISKIGRRCGDCDKWMKSSGCPAERNVKGRNVGPSCESIICKSFAEAGSATRRRADLTERLQGEQAS</sequence>
<dbReference type="OrthoDB" id="9967471at2"/>
<keyword evidence="2" id="KW-1185">Reference proteome</keyword>
<dbReference type="EMBL" id="RXLQ01000003">
    <property type="protein sequence ID" value="RSZ60012.1"/>
    <property type="molecule type" value="Genomic_DNA"/>
</dbReference>
<reference evidence="1 2" key="1">
    <citation type="submission" date="2018-12" db="EMBL/GenBank/DDBJ databases">
        <authorList>
            <person name="Yang E."/>
        </authorList>
    </citation>
    <scope>NUCLEOTIDE SEQUENCE [LARGE SCALE GENOMIC DNA]</scope>
    <source>
        <strain evidence="1 2">SOD</strain>
    </source>
</reference>
<proteinExistence type="predicted"/>